<proteinExistence type="predicted"/>
<dbReference type="InterPro" id="IPR041397">
    <property type="entry name" value="ThiD2"/>
</dbReference>
<dbReference type="AlphaFoldDB" id="A0A833L2N6"/>
<comment type="caution">
    <text evidence="2">The sequence shown here is derived from an EMBL/GenBank/DDBJ whole genome shotgun (WGS) entry which is preliminary data.</text>
</comment>
<reference evidence="2 3" key="1">
    <citation type="submission" date="2019-12" db="EMBL/GenBank/DDBJ databases">
        <authorList>
            <person name="Wolfe R."/>
            <person name="Danczak R."/>
            <person name="Wilkins M."/>
        </authorList>
    </citation>
    <scope>NUCLEOTIDE SEQUENCE [LARGE SCALE GENOMIC DNA]</scope>
    <source>
        <strain evidence="2">X2_MaxBin.013</strain>
    </source>
</reference>
<name>A0A833L2N6_UNCSA</name>
<gene>
    <name evidence="2" type="ORF">FD145_1486</name>
</gene>
<dbReference type="Proteomes" id="UP000488506">
    <property type="component" value="Unassembled WGS sequence"/>
</dbReference>
<organism evidence="2 3">
    <name type="scientific">Candidatus Saganbacteria bacterium</name>
    <dbReference type="NCBI Taxonomy" id="2575572"/>
    <lineage>
        <taxon>Bacteria</taxon>
        <taxon>Bacillati</taxon>
        <taxon>Saganbacteria</taxon>
    </lineage>
</organism>
<sequence length="141" mass="16392">MKNIYRIIDANINRAMEGLRVVEEISRFLLEDKKITLKIKNLRAELKDAISSIPKNNLLSNRDSSGDVGGKLYTASEAKRTEIEDIFYSNIRRVEEAMRVLEEFSKLIYAKLGARFKNIRYKVYEAERQIAAIMVKYNKRG</sequence>
<protein>
    <submittedName>
        <fullName evidence="2">Thiamine-phosphate pyrophosphorylase</fullName>
    </submittedName>
</protein>
<accession>A0A833L2N6</accession>
<feature type="domain" description="ThiD2" evidence="1">
    <location>
        <begin position="6"/>
        <end position="128"/>
    </location>
</feature>
<dbReference type="EMBL" id="WPAF01000038">
    <property type="protein sequence ID" value="KAF0132951.1"/>
    <property type="molecule type" value="Genomic_DNA"/>
</dbReference>
<dbReference type="Pfam" id="PF17792">
    <property type="entry name" value="ThiD2"/>
    <property type="match status" value="1"/>
</dbReference>
<evidence type="ECO:0000259" key="1">
    <source>
        <dbReference type="Pfam" id="PF17792"/>
    </source>
</evidence>
<evidence type="ECO:0000313" key="3">
    <source>
        <dbReference type="Proteomes" id="UP000488506"/>
    </source>
</evidence>
<evidence type="ECO:0000313" key="2">
    <source>
        <dbReference type="EMBL" id="KAF0132951.1"/>
    </source>
</evidence>